<dbReference type="EC" id="4.1.2.27" evidence="4"/>
<dbReference type="Gene3D" id="3.40.640.10">
    <property type="entry name" value="Type I PLP-dependent aspartate aminotransferase-like (Major domain)"/>
    <property type="match status" value="1"/>
</dbReference>
<evidence type="ECO:0000256" key="2">
    <source>
        <dbReference type="ARBA" id="ARBA00022898"/>
    </source>
</evidence>
<evidence type="ECO:0000256" key="7">
    <source>
        <dbReference type="SAM" id="MobiDB-lite"/>
    </source>
</evidence>
<feature type="compositionally biased region" description="Basic residues" evidence="7">
    <location>
        <begin position="21"/>
        <end position="30"/>
    </location>
</feature>
<dbReference type="EMBL" id="CAXAMN010020002">
    <property type="protein sequence ID" value="CAK9055510.1"/>
    <property type="molecule type" value="Genomic_DNA"/>
</dbReference>
<dbReference type="InterPro" id="IPR002129">
    <property type="entry name" value="PyrdxlP-dep_de-COase"/>
</dbReference>
<evidence type="ECO:0000313" key="9">
    <source>
        <dbReference type="Proteomes" id="UP001642484"/>
    </source>
</evidence>
<evidence type="ECO:0000256" key="6">
    <source>
        <dbReference type="RuleBase" id="RU000382"/>
    </source>
</evidence>
<accession>A0ABP0MVI5</accession>
<dbReference type="InterPro" id="IPR050477">
    <property type="entry name" value="GrpII_AminoAcid_Decarb"/>
</dbReference>
<organism evidence="8 9">
    <name type="scientific">Durusdinium trenchii</name>
    <dbReference type="NCBI Taxonomy" id="1381693"/>
    <lineage>
        <taxon>Eukaryota</taxon>
        <taxon>Sar</taxon>
        <taxon>Alveolata</taxon>
        <taxon>Dinophyceae</taxon>
        <taxon>Suessiales</taxon>
        <taxon>Symbiodiniaceae</taxon>
        <taxon>Durusdinium</taxon>
    </lineage>
</organism>
<gene>
    <name evidence="8" type="ORF">CCMP2556_LOCUS27608</name>
</gene>
<dbReference type="PANTHER" id="PTHR42735">
    <property type="match status" value="1"/>
</dbReference>
<name>A0ABP0MVI5_9DINO</name>
<proteinExistence type="inferred from homology"/>
<sequence length="196" mass="21251">MAERAAVLSPPEVPSAELSKSKLRAIRARSSKSLTQEHPHGHESSSRLGGSREGHHGDLVRKAKTDKDMAIDLNHMKHLIDSNTVAIVGSCCQYAHGTIDPIEEMGKIAKKKKIGLHVDCCLGGFLVPFMEKAGFSMPGFDFRVPGVTSISCDPHKYGFAPKGSSVARISANQMVGVCLTRDFLGMRSITFSKMDK</sequence>
<evidence type="ECO:0000256" key="5">
    <source>
        <dbReference type="ARBA" id="ARBA00042568"/>
    </source>
</evidence>
<feature type="compositionally biased region" description="Basic and acidic residues" evidence="7">
    <location>
        <begin position="35"/>
        <end position="57"/>
    </location>
</feature>
<keyword evidence="3 6" id="KW-0456">Lyase</keyword>
<evidence type="ECO:0000256" key="3">
    <source>
        <dbReference type="ARBA" id="ARBA00023239"/>
    </source>
</evidence>
<keyword evidence="2 6" id="KW-0663">Pyridoxal phosphate</keyword>
<comment type="caution">
    <text evidence="8">The sequence shown here is derived from an EMBL/GenBank/DDBJ whole genome shotgun (WGS) entry which is preliminary data.</text>
</comment>
<dbReference type="SUPFAM" id="SSF53383">
    <property type="entry name" value="PLP-dependent transferases"/>
    <property type="match status" value="1"/>
</dbReference>
<dbReference type="Proteomes" id="UP001642484">
    <property type="component" value="Unassembled WGS sequence"/>
</dbReference>
<keyword evidence="9" id="KW-1185">Reference proteome</keyword>
<evidence type="ECO:0000256" key="4">
    <source>
        <dbReference type="ARBA" id="ARBA00038965"/>
    </source>
</evidence>
<dbReference type="Pfam" id="PF00282">
    <property type="entry name" value="Pyridoxal_deC"/>
    <property type="match status" value="1"/>
</dbReference>
<comment type="cofactor">
    <cofactor evidence="1 6">
        <name>pyridoxal 5'-phosphate</name>
        <dbReference type="ChEBI" id="CHEBI:597326"/>
    </cofactor>
</comment>
<comment type="similarity">
    <text evidence="6">Belongs to the group II decarboxylase family.</text>
</comment>
<feature type="region of interest" description="Disordered" evidence="7">
    <location>
        <begin position="1"/>
        <end position="57"/>
    </location>
</feature>
<dbReference type="PANTHER" id="PTHR42735:SF6">
    <property type="entry name" value="SPHINGOSINE-1-PHOSPHATE LYASE 1"/>
    <property type="match status" value="1"/>
</dbReference>
<protein>
    <recommendedName>
        <fullName evidence="4">sphinganine-1-phosphate aldolase</fullName>
        <ecNumber evidence="4">4.1.2.27</ecNumber>
    </recommendedName>
    <alternativeName>
        <fullName evidence="5">Sphingosine-1-phosphate aldolase</fullName>
    </alternativeName>
</protein>
<dbReference type="InterPro" id="IPR015421">
    <property type="entry name" value="PyrdxlP-dep_Trfase_major"/>
</dbReference>
<reference evidence="8 9" key="1">
    <citation type="submission" date="2024-02" db="EMBL/GenBank/DDBJ databases">
        <authorList>
            <person name="Chen Y."/>
            <person name="Shah S."/>
            <person name="Dougan E. K."/>
            <person name="Thang M."/>
            <person name="Chan C."/>
        </authorList>
    </citation>
    <scope>NUCLEOTIDE SEQUENCE [LARGE SCALE GENOMIC DNA]</scope>
</reference>
<evidence type="ECO:0000313" key="8">
    <source>
        <dbReference type="EMBL" id="CAK9055510.1"/>
    </source>
</evidence>
<dbReference type="InterPro" id="IPR015424">
    <property type="entry name" value="PyrdxlP-dep_Trfase"/>
</dbReference>
<evidence type="ECO:0000256" key="1">
    <source>
        <dbReference type="ARBA" id="ARBA00001933"/>
    </source>
</evidence>